<gene>
    <name evidence="1" type="ORF">NT26_2351</name>
</gene>
<evidence type="ECO:0000313" key="1">
    <source>
        <dbReference type="EMBL" id="CCF20075.1"/>
    </source>
</evidence>
<sequence length="64" mass="7118">MGRIYSQDIGFNHIRQVPKQPVCDGVAEAAVARAAIDEGERKSWFHGVAPWFAFKRAPAIKPQP</sequence>
<evidence type="ECO:0000313" key="2">
    <source>
        <dbReference type="Proteomes" id="UP000010792"/>
    </source>
</evidence>
<name>L0NG72_9HYPH</name>
<reference evidence="1 2" key="1">
    <citation type="journal article" date="2013" name="Genome Biol. Evol.">
        <title>Life in an arsenic-containing gold mine: genome and physiology of the autotrophic arsenite-oxidizing bacterium rhizobium sp. NT-26.</title>
        <authorList>
            <person name="Andres J."/>
            <person name="Arsene-Ploetze F."/>
            <person name="Barbe V."/>
            <person name="Brochier-Armanet C."/>
            <person name="Cleiss-Arnold J."/>
            <person name="Coppee J.Y."/>
            <person name="Dillies M.A."/>
            <person name="Geist"/>
            <person name="L"/>
            <person name="Joublin A."/>
            <person name="Koechler S."/>
            <person name="Lassalle F."/>
            <person name="Marchal M."/>
            <person name="Medigue C."/>
            <person name="Muller D."/>
            <person name="Nesme X."/>
            <person name="Plewniak F."/>
            <person name="Proux C."/>
            <person name="Ramirez-Bahena M.H."/>
            <person name="Schenowitz C."/>
            <person name="Sismeiro O."/>
            <person name="Vallenet D."/>
            <person name="Santini J.M."/>
            <person name="Bertin P.N."/>
        </authorList>
    </citation>
    <scope>NUCLEOTIDE SEQUENCE [LARGE SCALE GENOMIC DNA]</scope>
    <source>
        <strain evidence="1 2">NT-26</strain>
    </source>
</reference>
<keyword evidence="2" id="KW-1185">Reference proteome</keyword>
<dbReference type="KEGG" id="rht:NT26_2351"/>
<accession>L0NG72</accession>
<organism evidence="1 2">
    <name type="scientific">Pseudorhizobium banfieldiae</name>
    <dbReference type="NCBI Taxonomy" id="1125847"/>
    <lineage>
        <taxon>Bacteria</taxon>
        <taxon>Pseudomonadati</taxon>
        <taxon>Pseudomonadota</taxon>
        <taxon>Alphaproteobacteria</taxon>
        <taxon>Hyphomicrobiales</taxon>
        <taxon>Rhizobiaceae</taxon>
        <taxon>Rhizobium/Agrobacterium group</taxon>
        <taxon>Pseudorhizobium</taxon>
    </lineage>
</organism>
<proteinExistence type="predicted"/>
<dbReference type="AlphaFoldDB" id="L0NG72"/>
<dbReference type="EMBL" id="FO082820">
    <property type="protein sequence ID" value="CCF20075.1"/>
    <property type="molecule type" value="Genomic_DNA"/>
</dbReference>
<dbReference type="Proteomes" id="UP000010792">
    <property type="component" value="Chromosome"/>
</dbReference>
<protein>
    <submittedName>
        <fullName evidence="1">Uncharacterized protein</fullName>
    </submittedName>
</protein>